<keyword evidence="3" id="KW-1185">Reference proteome</keyword>
<dbReference type="eggNOG" id="KOG0789">
    <property type="taxonomic scope" value="Eukaryota"/>
</dbReference>
<dbReference type="CTD" id="8583280"/>
<gene>
    <name evidence="2 4" type="ORF">CBG05201</name>
    <name evidence="2" type="ORF">CBG_05201</name>
</gene>
<proteinExistence type="predicted"/>
<name>A8WZD4_CAEBR</name>
<evidence type="ECO:0000313" key="4">
    <source>
        <dbReference type="WormBase" id="CBG05201"/>
    </source>
</evidence>
<dbReference type="Proteomes" id="UP000008549">
    <property type="component" value="Unassembled WGS sequence"/>
</dbReference>
<evidence type="ECO:0000313" key="3">
    <source>
        <dbReference type="Proteomes" id="UP000008549"/>
    </source>
</evidence>
<dbReference type="GeneID" id="8583280"/>
<dbReference type="HOGENOM" id="CLU_1497544_0_0_1"/>
<dbReference type="InParanoid" id="A8WZD4"/>
<dbReference type="WormBase" id="CBG05201">
    <property type="protein sequence ID" value="CBP15278"/>
    <property type="gene ID" value="WBGene00027714"/>
</dbReference>
<reference evidence="2 3" key="2">
    <citation type="journal article" date="2011" name="PLoS Genet.">
        <title>Caenorhabditis briggsae recombinant inbred line genotypes reveal inter-strain incompatibility and the evolution of recombination.</title>
        <authorList>
            <person name="Ross J.A."/>
            <person name="Koboldt D.C."/>
            <person name="Staisch J.E."/>
            <person name="Chamberlin H.M."/>
            <person name="Gupta B.P."/>
            <person name="Miller R.D."/>
            <person name="Baird S.E."/>
            <person name="Haag E.S."/>
        </authorList>
    </citation>
    <scope>NUCLEOTIDE SEQUENCE [LARGE SCALE GENOMIC DNA]</scope>
    <source>
        <strain evidence="2 3">AF16</strain>
    </source>
</reference>
<dbReference type="AlphaFoldDB" id="A8WZD4"/>
<dbReference type="PANTHER" id="PTHR23219">
    <property type="entry name" value="TYROSINE-PROTEIN PHOSPHATASE C15H7.3-RELATED"/>
    <property type="match status" value="1"/>
</dbReference>
<dbReference type="KEGG" id="cbr:CBG_05201"/>
<feature type="non-terminal residue" evidence="2">
    <location>
        <position position="1"/>
    </location>
</feature>
<evidence type="ECO:0000256" key="1">
    <source>
        <dbReference type="SAM" id="MobiDB-lite"/>
    </source>
</evidence>
<dbReference type="RefSeq" id="XP_002641287.1">
    <property type="nucleotide sequence ID" value="XM_002641241.1"/>
</dbReference>
<dbReference type="EMBL" id="HE601113">
    <property type="protein sequence ID" value="CAP25744.1"/>
    <property type="molecule type" value="Genomic_DNA"/>
</dbReference>
<evidence type="ECO:0000313" key="2">
    <source>
        <dbReference type="EMBL" id="CAP25744.1"/>
    </source>
</evidence>
<dbReference type="PANTHER" id="PTHR23219:SF8">
    <property type="entry name" value="TYROSINE-PROTEIN PHOSPHATASE DOMAIN-CONTAINING PROTEIN"/>
    <property type="match status" value="1"/>
</dbReference>
<dbReference type="SUPFAM" id="SSF52799">
    <property type="entry name" value="(Phosphotyrosine protein) phosphatases II"/>
    <property type="match status" value="1"/>
</dbReference>
<dbReference type="InterPro" id="IPR029021">
    <property type="entry name" value="Prot-tyrosine_phosphatase-like"/>
</dbReference>
<organism evidence="2 3">
    <name type="scientific">Caenorhabditis briggsae</name>
    <dbReference type="NCBI Taxonomy" id="6238"/>
    <lineage>
        <taxon>Eukaryota</taxon>
        <taxon>Metazoa</taxon>
        <taxon>Ecdysozoa</taxon>
        <taxon>Nematoda</taxon>
        <taxon>Chromadorea</taxon>
        <taxon>Rhabditida</taxon>
        <taxon>Rhabditina</taxon>
        <taxon>Rhabditomorpha</taxon>
        <taxon>Rhabditoidea</taxon>
        <taxon>Rhabditidae</taxon>
        <taxon>Peloderinae</taxon>
        <taxon>Caenorhabditis</taxon>
    </lineage>
</organism>
<feature type="region of interest" description="Disordered" evidence="1">
    <location>
        <begin position="35"/>
        <end position="54"/>
    </location>
</feature>
<sequence>LAASNNPTDMTNTVTTDETITGATTSLSTVSTVSTTLSSDLPPQTPPKIMHGSTRKTKGIVAASDFPPSIKHAAEKWGGETAAKAWLEKTEFSKVKADFEKINSMVVNVEKDCKKWKANSKWNQSEDYPALDSVMYTFISNNLLASILPLRTENKVTEAYKDIDVAFQLLFTLSYFQLEN</sequence>
<reference evidence="2 3" key="1">
    <citation type="journal article" date="2003" name="PLoS Biol.">
        <title>The genome sequence of Caenorhabditis briggsae: a platform for comparative genomics.</title>
        <authorList>
            <person name="Stein L.D."/>
            <person name="Bao Z."/>
            <person name="Blasiar D."/>
            <person name="Blumenthal T."/>
            <person name="Brent M.R."/>
            <person name="Chen N."/>
            <person name="Chinwalla A."/>
            <person name="Clarke L."/>
            <person name="Clee C."/>
            <person name="Coghlan A."/>
            <person name="Coulson A."/>
            <person name="D'Eustachio P."/>
            <person name="Fitch D.H."/>
            <person name="Fulton L.A."/>
            <person name="Fulton R.E."/>
            <person name="Griffiths-Jones S."/>
            <person name="Harris T.W."/>
            <person name="Hillier L.W."/>
            <person name="Kamath R."/>
            <person name="Kuwabara P.E."/>
            <person name="Mardis E.R."/>
            <person name="Marra M.A."/>
            <person name="Miner T.L."/>
            <person name="Minx P."/>
            <person name="Mullikin J.C."/>
            <person name="Plumb R.W."/>
            <person name="Rogers J."/>
            <person name="Schein J.E."/>
            <person name="Sohrmann M."/>
            <person name="Spieth J."/>
            <person name="Stajich J.E."/>
            <person name="Wei C."/>
            <person name="Willey D."/>
            <person name="Wilson R.K."/>
            <person name="Durbin R."/>
            <person name="Waterston R.H."/>
        </authorList>
    </citation>
    <scope>NUCLEOTIDE SEQUENCE [LARGE SCALE GENOMIC DNA]</scope>
    <source>
        <strain evidence="2 3">AF16</strain>
    </source>
</reference>
<protein>
    <submittedName>
        <fullName evidence="2">Protein CBG05201</fullName>
    </submittedName>
</protein>
<accession>A8WZD4</accession>